<dbReference type="Pfam" id="PF08241">
    <property type="entry name" value="Methyltransf_11"/>
    <property type="match status" value="1"/>
</dbReference>
<feature type="domain" description="Methyltransferase type 11" evidence="2">
    <location>
        <begin position="72"/>
        <end position="170"/>
    </location>
</feature>
<gene>
    <name evidence="3" type="ORF">E4680_10995</name>
</gene>
<organism evidence="3 4">
    <name type="scientific">Candidatus Macondimonas diazotrophica</name>
    <dbReference type="NCBI Taxonomy" id="2305248"/>
    <lineage>
        <taxon>Bacteria</taxon>
        <taxon>Pseudomonadati</taxon>
        <taxon>Pseudomonadota</taxon>
        <taxon>Gammaproteobacteria</taxon>
        <taxon>Chromatiales</taxon>
        <taxon>Ectothiorhodospiraceae</taxon>
        <taxon>Candidatus Macondimonas</taxon>
    </lineage>
</organism>
<dbReference type="InterPro" id="IPR013216">
    <property type="entry name" value="Methyltransf_11"/>
</dbReference>
<dbReference type="PANTHER" id="PTHR44068">
    <property type="entry name" value="ZGC:194242"/>
    <property type="match status" value="1"/>
</dbReference>
<comment type="caution">
    <text evidence="3">The sequence shown here is derived from an EMBL/GenBank/DDBJ whole genome shotgun (WGS) entry which is preliminary data.</text>
</comment>
<dbReference type="InterPro" id="IPR029063">
    <property type="entry name" value="SAM-dependent_MTases_sf"/>
</dbReference>
<dbReference type="SUPFAM" id="SSF53335">
    <property type="entry name" value="S-adenosyl-L-methionine-dependent methyltransferases"/>
    <property type="match status" value="1"/>
</dbReference>
<name>A0A4Z0F8K4_9GAMM</name>
<dbReference type="Gene3D" id="3.40.50.150">
    <property type="entry name" value="Vaccinia Virus protein VP39"/>
    <property type="match status" value="1"/>
</dbReference>
<evidence type="ECO:0000313" key="3">
    <source>
        <dbReference type="EMBL" id="TFZ81825.1"/>
    </source>
</evidence>
<keyword evidence="4" id="KW-1185">Reference proteome</keyword>
<keyword evidence="1 3" id="KW-0808">Transferase</keyword>
<dbReference type="RefSeq" id="WP_135282463.1">
    <property type="nucleotide sequence ID" value="NZ_SRIO01000015.1"/>
</dbReference>
<dbReference type="Proteomes" id="UP000297890">
    <property type="component" value="Unassembled WGS sequence"/>
</dbReference>
<dbReference type="GO" id="GO:0032259">
    <property type="term" value="P:methylation"/>
    <property type="evidence" value="ECO:0007669"/>
    <property type="project" value="UniProtKB-KW"/>
</dbReference>
<dbReference type="OrthoDB" id="529208at2"/>
<reference evidence="3 4" key="1">
    <citation type="journal article" date="2019" name="ISME J.">
        <title>Candidatus Macondimonas diazotrophica, a novel gammaproteobacterial genus dominating crude-oil-contaminated coastal sediments.</title>
        <authorList>
            <person name="Karthikeyan S."/>
            <person name="Konstantinidis K."/>
        </authorList>
    </citation>
    <scope>NUCLEOTIDE SEQUENCE [LARGE SCALE GENOMIC DNA]</scope>
    <source>
        <strain evidence="3 4">KTK01</strain>
    </source>
</reference>
<dbReference type="EMBL" id="SRIO01000015">
    <property type="protein sequence ID" value="TFZ81825.1"/>
    <property type="molecule type" value="Genomic_DNA"/>
</dbReference>
<proteinExistence type="predicted"/>
<accession>A0A4Z0F8K4</accession>
<evidence type="ECO:0000256" key="1">
    <source>
        <dbReference type="ARBA" id="ARBA00022679"/>
    </source>
</evidence>
<dbReference type="CDD" id="cd02440">
    <property type="entry name" value="AdoMet_MTases"/>
    <property type="match status" value="1"/>
</dbReference>
<evidence type="ECO:0000259" key="2">
    <source>
        <dbReference type="Pfam" id="PF08241"/>
    </source>
</evidence>
<dbReference type="InterPro" id="IPR050447">
    <property type="entry name" value="Erg6_SMT_methyltransf"/>
</dbReference>
<dbReference type="PANTHER" id="PTHR44068:SF11">
    <property type="entry name" value="GERANYL DIPHOSPHATE 2-C-METHYLTRANSFERASE"/>
    <property type="match status" value="1"/>
</dbReference>
<dbReference type="AlphaFoldDB" id="A0A4Z0F8K4"/>
<keyword evidence="3" id="KW-0489">Methyltransferase</keyword>
<evidence type="ECO:0000313" key="4">
    <source>
        <dbReference type="Proteomes" id="UP000297890"/>
    </source>
</evidence>
<sequence length="288" mass="32802">MSQGTSKDYEASIVQYYDESAIDYRMLWRLDRCMALHFGYWDETTKGVSDALLRENQILAERAGITDQDTVLDAGCGVGGSAIWLAREKGARVTGITITPHQVDAAYKNAKRHNVSDKVMFERRDFVATGYPDASFDVVWAVESVCHAEDKADFVREAYRVLKPGGRLILADFFAARDRFKPEEQQLMDEWASGWSVKAFGYSGAFRDALEQTGFTDIQMQDASDNIRPSAKRLYQYAVLSRWGGKLLMFLRIRTKAQDGNIRAVHRQWKALNQGLWHYCIFQARKPA</sequence>
<dbReference type="GO" id="GO:0008757">
    <property type="term" value="F:S-adenosylmethionine-dependent methyltransferase activity"/>
    <property type="evidence" value="ECO:0007669"/>
    <property type="project" value="InterPro"/>
</dbReference>
<protein>
    <submittedName>
        <fullName evidence="3">Methyltransferase domain-containing protein</fullName>
    </submittedName>
</protein>